<protein>
    <submittedName>
        <fullName evidence="1">Uncharacterized protein</fullName>
    </submittedName>
</protein>
<dbReference type="Proteomes" id="UP000319516">
    <property type="component" value="Unassembled WGS sequence"/>
</dbReference>
<proteinExistence type="predicted"/>
<accession>A0A542YQ58</accession>
<dbReference type="EMBL" id="VFOP01000001">
    <property type="protein sequence ID" value="TQL50197.1"/>
    <property type="molecule type" value="Genomic_DNA"/>
</dbReference>
<reference evidence="1 2" key="1">
    <citation type="submission" date="2019-06" db="EMBL/GenBank/DDBJ databases">
        <title>Sequencing the genomes of 1000 actinobacteria strains.</title>
        <authorList>
            <person name="Klenk H.-P."/>
        </authorList>
    </citation>
    <scope>NUCLEOTIDE SEQUENCE [LARGE SCALE GENOMIC DNA]</scope>
    <source>
        <strain evidence="1 2">DSM 12335</strain>
    </source>
</reference>
<evidence type="ECO:0000313" key="2">
    <source>
        <dbReference type="Proteomes" id="UP000319516"/>
    </source>
</evidence>
<gene>
    <name evidence="1" type="ORF">FB467_1301</name>
</gene>
<organism evidence="1 2">
    <name type="scientific">Ornithinicoccus hortensis</name>
    <dbReference type="NCBI Taxonomy" id="82346"/>
    <lineage>
        <taxon>Bacteria</taxon>
        <taxon>Bacillati</taxon>
        <taxon>Actinomycetota</taxon>
        <taxon>Actinomycetes</taxon>
        <taxon>Micrococcales</taxon>
        <taxon>Intrasporangiaceae</taxon>
        <taxon>Ornithinicoccus</taxon>
    </lineage>
</organism>
<keyword evidence="2" id="KW-1185">Reference proteome</keyword>
<name>A0A542YQ58_9MICO</name>
<dbReference type="AlphaFoldDB" id="A0A542YQ58"/>
<sequence length="29" mass="3184">MLQALLDLVTNGQLADVLNLIGDVVTWEE</sequence>
<comment type="caution">
    <text evidence="1">The sequence shown here is derived from an EMBL/GenBank/DDBJ whole genome shotgun (WGS) entry which is preliminary data.</text>
</comment>
<evidence type="ECO:0000313" key="1">
    <source>
        <dbReference type="EMBL" id="TQL50197.1"/>
    </source>
</evidence>